<evidence type="ECO:0000313" key="3">
    <source>
        <dbReference type="Proteomes" id="UP000054279"/>
    </source>
</evidence>
<dbReference type="InterPro" id="IPR041588">
    <property type="entry name" value="Integrase_H2C2"/>
</dbReference>
<dbReference type="AlphaFoldDB" id="A0A0C9TB29"/>
<dbReference type="InterPro" id="IPR050951">
    <property type="entry name" value="Retrovirus_Pol_polyprotein"/>
</dbReference>
<gene>
    <name evidence="2" type="ORF">M422DRAFT_97065</name>
</gene>
<sequence>MTSRVLNRRQARWSMFLGEFNFRLDYLPGAKNLSDPTSRRPNFAPQEGDDVVKIQRKSLLTSKHTSRIYPTSDASSDTPTISAIATFTFDSSTHSDQFKQAFREDVEWRDAIAEGNEEFTVEAELVFHKGKLYVPQALRDETIRSRHDACIGGHPGRARTTELLEHNYSWPGMRRYIRRYVDTCIPCQLSKNPRHK</sequence>
<organism evidence="2 3">
    <name type="scientific">Sphaerobolus stellatus (strain SS14)</name>
    <dbReference type="NCBI Taxonomy" id="990650"/>
    <lineage>
        <taxon>Eukaryota</taxon>
        <taxon>Fungi</taxon>
        <taxon>Dikarya</taxon>
        <taxon>Basidiomycota</taxon>
        <taxon>Agaricomycotina</taxon>
        <taxon>Agaricomycetes</taxon>
        <taxon>Phallomycetidae</taxon>
        <taxon>Geastrales</taxon>
        <taxon>Sphaerobolaceae</taxon>
        <taxon>Sphaerobolus</taxon>
    </lineage>
</organism>
<dbReference type="PANTHER" id="PTHR37984:SF5">
    <property type="entry name" value="PROTEIN NYNRIN-LIKE"/>
    <property type="match status" value="1"/>
</dbReference>
<keyword evidence="3" id="KW-1185">Reference proteome</keyword>
<dbReference type="Pfam" id="PF17921">
    <property type="entry name" value="Integrase_H2C2"/>
    <property type="match status" value="1"/>
</dbReference>
<dbReference type="PANTHER" id="PTHR37984">
    <property type="entry name" value="PROTEIN CBG26694"/>
    <property type="match status" value="1"/>
</dbReference>
<feature type="non-terminal residue" evidence="2">
    <location>
        <position position="196"/>
    </location>
</feature>
<dbReference type="Proteomes" id="UP000054279">
    <property type="component" value="Unassembled WGS sequence"/>
</dbReference>
<feature type="domain" description="Integrase zinc-binding" evidence="1">
    <location>
        <begin position="134"/>
        <end position="192"/>
    </location>
</feature>
<dbReference type="HOGENOM" id="CLU_120293_0_0_1"/>
<dbReference type="EMBL" id="KN837374">
    <property type="protein sequence ID" value="KIJ26313.1"/>
    <property type="molecule type" value="Genomic_DNA"/>
</dbReference>
<reference evidence="2 3" key="1">
    <citation type="submission" date="2014-06" db="EMBL/GenBank/DDBJ databases">
        <title>Evolutionary Origins and Diversification of the Mycorrhizal Mutualists.</title>
        <authorList>
            <consortium name="DOE Joint Genome Institute"/>
            <consortium name="Mycorrhizal Genomics Consortium"/>
            <person name="Kohler A."/>
            <person name="Kuo A."/>
            <person name="Nagy L.G."/>
            <person name="Floudas D."/>
            <person name="Copeland A."/>
            <person name="Barry K.W."/>
            <person name="Cichocki N."/>
            <person name="Veneault-Fourrey C."/>
            <person name="LaButti K."/>
            <person name="Lindquist E.A."/>
            <person name="Lipzen A."/>
            <person name="Lundell T."/>
            <person name="Morin E."/>
            <person name="Murat C."/>
            <person name="Riley R."/>
            <person name="Ohm R."/>
            <person name="Sun H."/>
            <person name="Tunlid A."/>
            <person name="Henrissat B."/>
            <person name="Grigoriev I.V."/>
            <person name="Hibbett D.S."/>
            <person name="Martin F."/>
        </authorList>
    </citation>
    <scope>NUCLEOTIDE SEQUENCE [LARGE SCALE GENOMIC DNA]</scope>
    <source>
        <strain evidence="2 3">SS14</strain>
    </source>
</reference>
<accession>A0A0C9TB29</accession>
<evidence type="ECO:0000313" key="2">
    <source>
        <dbReference type="EMBL" id="KIJ26313.1"/>
    </source>
</evidence>
<dbReference type="FunFam" id="1.10.340.70:FF:000001">
    <property type="entry name" value="Retrovirus-related Pol polyprotein from transposon gypsy-like Protein"/>
    <property type="match status" value="1"/>
</dbReference>
<dbReference type="OrthoDB" id="3341476at2759"/>
<name>A0A0C9TB29_SPHS4</name>
<dbReference type="Gene3D" id="1.10.340.70">
    <property type="match status" value="1"/>
</dbReference>
<evidence type="ECO:0000259" key="1">
    <source>
        <dbReference type="Pfam" id="PF17921"/>
    </source>
</evidence>
<protein>
    <recommendedName>
        <fullName evidence="1">Integrase zinc-binding domain-containing protein</fullName>
    </recommendedName>
</protein>
<proteinExistence type="predicted"/>